<accession>A0ABS8JFB3</accession>
<evidence type="ECO:0000313" key="3">
    <source>
        <dbReference type="Proteomes" id="UP001165293"/>
    </source>
</evidence>
<dbReference type="EMBL" id="JAJGAK010000001">
    <property type="protein sequence ID" value="MCC8362301.1"/>
    <property type="molecule type" value="Genomic_DNA"/>
</dbReference>
<reference evidence="2" key="1">
    <citation type="submission" date="2021-10" db="EMBL/GenBank/DDBJ databases">
        <authorList>
            <person name="Lyu M."/>
            <person name="Wang X."/>
            <person name="Meng X."/>
            <person name="Xu K."/>
        </authorList>
    </citation>
    <scope>NUCLEOTIDE SEQUENCE</scope>
    <source>
        <strain evidence="2">A6</strain>
    </source>
</reference>
<evidence type="ECO:0000256" key="1">
    <source>
        <dbReference type="SAM" id="SignalP"/>
    </source>
</evidence>
<dbReference type="Gene3D" id="2.130.10.10">
    <property type="entry name" value="YVTN repeat-like/Quinoprotein amine dehydrogenase"/>
    <property type="match status" value="1"/>
</dbReference>
<keyword evidence="1" id="KW-0732">Signal</keyword>
<dbReference type="RefSeq" id="WP_230525916.1">
    <property type="nucleotide sequence ID" value="NZ_JAJGAK010000001.1"/>
</dbReference>
<dbReference type="Gene3D" id="2.120.10.80">
    <property type="entry name" value="Kelch-type beta propeller"/>
    <property type="match status" value="1"/>
</dbReference>
<dbReference type="SUPFAM" id="SSF110296">
    <property type="entry name" value="Oligoxyloglucan reducing end-specific cellobiohydrolase"/>
    <property type="match status" value="1"/>
</dbReference>
<dbReference type="InterPro" id="IPR015915">
    <property type="entry name" value="Kelch-typ_b-propeller"/>
</dbReference>
<proteinExistence type="predicted"/>
<dbReference type="CDD" id="cd15482">
    <property type="entry name" value="Sialidase_non-viral"/>
    <property type="match status" value="1"/>
</dbReference>
<keyword evidence="3" id="KW-1185">Reference proteome</keyword>
<gene>
    <name evidence="2" type="ORF">LK996_04330</name>
</gene>
<evidence type="ECO:0000313" key="2">
    <source>
        <dbReference type="EMBL" id="MCC8362301.1"/>
    </source>
</evidence>
<dbReference type="PANTHER" id="PTHR47199:SF2">
    <property type="entry name" value="PHOTOSYSTEM II STABILITY_ASSEMBLY FACTOR HCF136, CHLOROPLASTIC"/>
    <property type="match status" value="1"/>
</dbReference>
<comment type="caution">
    <text evidence="2">The sequence shown here is derived from an EMBL/GenBank/DDBJ whole genome shotgun (WGS) entry which is preliminary data.</text>
</comment>
<feature type="signal peptide" evidence="1">
    <location>
        <begin position="1"/>
        <end position="19"/>
    </location>
</feature>
<feature type="chain" id="PRO_5046466095" evidence="1">
    <location>
        <begin position="20"/>
        <end position="346"/>
    </location>
</feature>
<dbReference type="PANTHER" id="PTHR47199">
    <property type="entry name" value="PHOTOSYSTEM II STABILITY/ASSEMBLY FACTOR HCF136, CHLOROPLASTIC"/>
    <property type="match status" value="1"/>
</dbReference>
<dbReference type="InterPro" id="IPR015943">
    <property type="entry name" value="WD40/YVTN_repeat-like_dom_sf"/>
</dbReference>
<dbReference type="Proteomes" id="UP001165293">
    <property type="component" value="Unassembled WGS sequence"/>
</dbReference>
<name>A0ABS8JFB3_9GAMM</name>
<organism evidence="2 3">
    <name type="scientific">Noviluteimonas lactosilytica</name>
    <dbReference type="NCBI Taxonomy" id="2888523"/>
    <lineage>
        <taxon>Bacteria</taxon>
        <taxon>Pseudomonadati</taxon>
        <taxon>Pseudomonadota</taxon>
        <taxon>Gammaproteobacteria</taxon>
        <taxon>Lysobacterales</taxon>
        <taxon>Lysobacteraceae</taxon>
        <taxon>Noviluteimonas</taxon>
    </lineage>
</organism>
<sequence>MRRALVAALAVATAASAFAQNPVIETQDSGVAVRLRGISAVDANTAWASGREGTVLRTVDGGKTWSNVSVPDAKDLDFRDIEGFDANTAVALSIGPGEASRVYRTQDGGKSWKLALKNDDKRAFFDCMVFEGDNGWMLGDPVEGRYQVRTTTDGGRTWSLQPDGPEALKDEAAFAASGTCIARANQRTIIVGGGAASRAQVSDGNTWRAYDAPMLHRIPAAGIFSAARLGNGVLLVGGDFEKETEGSAAIASFDADGGHAIAPLPAPPGYRSGATCFSRSLCIAVGPTGMDAFDAPANKWLALSPIGYDAIDRAGMTAWASGDKGRIARVVFNDGSSKQPQASSSK</sequence>
<protein>
    <submittedName>
        <fullName evidence="2">YCF48-related protein</fullName>
    </submittedName>
</protein>